<proteinExistence type="predicted"/>
<name>A0A4C1TP84_EUMVA</name>
<comment type="caution">
    <text evidence="1">The sequence shown here is derived from an EMBL/GenBank/DDBJ whole genome shotgun (WGS) entry which is preliminary data.</text>
</comment>
<evidence type="ECO:0000313" key="1">
    <source>
        <dbReference type="EMBL" id="GBP15793.1"/>
    </source>
</evidence>
<evidence type="ECO:0000313" key="2">
    <source>
        <dbReference type="Proteomes" id="UP000299102"/>
    </source>
</evidence>
<reference evidence="1 2" key="1">
    <citation type="journal article" date="2019" name="Commun. Biol.">
        <title>The bagworm genome reveals a unique fibroin gene that provides high tensile strength.</title>
        <authorList>
            <person name="Kono N."/>
            <person name="Nakamura H."/>
            <person name="Ohtoshi R."/>
            <person name="Tomita M."/>
            <person name="Numata K."/>
            <person name="Arakawa K."/>
        </authorList>
    </citation>
    <scope>NUCLEOTIDE SEQUENCE [LARGE SCALE GENOMIC DNA]</scope>
</reference>
<keyword evidence="2" id="KW-1185">Reference proteome</keyword>
<gene>
    <name evidence="1" type="ORF">EVAR_93970_1</name>
</gene>
<organism evidence="1 2">
    <name type="scientific">Eumeta variegata</name>
    <name type="common">Bagworm moth</name>
    <name type="synonym">Eumeta japonica</name>
    <dbReference type="NCBI Taxonomy" id="151549"/>
    <lineage>
        <taxon>Eukaryota</taxon>
        <taxon>Metazoa</taxon>
        <taxon>Ecdysozoa</taxon>
        <taxon>Arthropoda</taxon>
        <taxon>Hexapoda</taxon>
        <taxon>Insecta</taxon>
        <taxon>Pterygota</taxon>
        <taxon>Neoptera</taxon>
        <taxon>Endopterygota</taxon>
        <taxon>Lepidoptera</taxon>
        <taxon>Glossata</taxon>
        <taxon>Ditrysia</taxon>
        <taxon>Tineoidea</taxon>
        <taxon>Psychidae</taxon>
        <taxon>Oiketicinae</taxon>
        <taxon>Eumeta</taxon>
    </lineage>
</organism>
<dbReference type="Proteomes" id="UP000299102">
    <property type="component" value="Unassembled WGS sequence"/>
</dbReference>
<accession>A0A4C1TP84</accession>
<dbReference type="AlphaFoldDB" id="A0A4C1TP84"/>
<sequence length="86" mass="9906">MVQNLEPLLFKYLNSWTSSRVLKVLRPELRSTLVEAPCKKKGKPNQPERKLDHTDFATAATSDATWHQRDKIDAELTKRAECNLNL</sequence>
<protein>
    <submittedName>
        <fullName evidence="1">Uncharacterized protein</fullName>
    </submittedName>
</protein>
<dbReference type="EMBL" id="BGZK01000074">
    <property type="protein sequence ID" value="GBP15793.1"/>
    <property type="molecule type" value="Genomic_DNA"/>
</dbReference>